<reference evidence="1 2" key="1">
    <citation type="submission" date="2017-06" db="EMBL/GenBank/DDBJ databases">
        <title>Aedes aegypti genome working group (AGWG) sequencing and assembly.</title>
        <authorList>
            <consortium name="Aedes aegypti Genome Working Group (AGWG)"/>
            <person name="Matthews B.J."/>
        </authorList>
    </citation>
    <scope>NUCLEOTIDE SEQUENCE [LARGE SCALE GENOMIC DNA]</scope>
    <source>
        <strain evidence="1 2">LVP_AGWG</strain>
    </source>
</reference>
<accession>A0A6I8TYJ3</accession>
<dbReference type="InterPro" id="IPR010629">
    <property type="entry name" value="Ins_allergen"/>
</dbReference>
<dbReference type="PANTHER" id="PTHR21163">
    <property type="entry name" value="PROTEIN G12"/>
    <property type="match status" value="1"/>
</dbReference>
<dbReference type="SMR" id="A0A6I8TYJ3"/>
<reference evidence="1" key="2">
    <citation type="submission" date="2020-05" db="UniProtKB">
        <authorList>
            <consortium name="EnsemblMetazoa"/>
        </authorList>
    </citation>
    <scope>IDENTIFICATION</scope>
    <source>
        <strain evidence="1">LVP_AGWG</strain>
    </source>
</reference>
<dbReference type="AlphaFoldDB" id="A0A6I8TYJ3"/>
<dbReference type="EnsemblMetazoa" id="AAEL020585-RA">
    <property type="protein sequence ID" value="AAEL020585-PA"/>
    <property type="gene ID" value="AAEL020585"/>
</dbReference>
<dbReference type="OrthoDB" id="7727413at2759"/>
<keyword evidence="2" id="KW-1185">Reference proteome</keyword>
<organism evidence="1 2">
    <name type="scientific">Aedes aegypti</name>
    <name type="common">Yellowfever mosquito</name>
    <name type="synonym">Culex aegypti</name>
    <dbReference type="NCBI Taxonomy" id="7159"/>
    <lineage>
        <taxon>Eukaryota</taxon>
        <taxon>Metazoa</taxon>
        <taxon>Ecdysozoa</taxon>
        <taxon>Arthropoda</taxon>
        <taxon>Hexapoda</taxon>
        <taxon>Insecta</taxon>
        <taxon>Pterygota</taxon>
        <taxon>Neoptera</taxon>
        <taxon>Endopterygota</taxon>
        <taxon>Diptera</taxon>
        <taxon>Nematocera</taxon>
        <taxon>Culicoidea</taxon>
        <taxon>Culicidae</taxon>
        <taxon>Culicinae</taxon>
        <taxon>Aedini</taxon>
        <taxon>Aedes</taxon>
        <taxon>Stegomyia</taxon>
    </lineage>
</organism>
<name>A0A6I8TYJ3_AEDAE</name>
<dbReference type="InParanoid" id="A0A6I8TYJ3"/>
<dbReference type="Proteomes" id="UP000008820">
    <property type="component" value="Chromosome 2"/>
</dbReference>
<protein>
    <submittedName>
        <fullName evidence="1">Uncharacterized protein</fullName>
    </submittedName>
</protein>
<gene>
    <name evidence="1" type="primary">110675607</name>
</gene>
<evidence type="ECO:0000313" key="1">
    <source>
        <dbReference type="EnsemblMetazoa" id="AAEL020585-PA"/>
    </source>
</evidence>
<evidence type="ECO:0000313" key="2">
    <source>
        <dbReference type="Proteomes" id="UP000008820"/>
    </source>
</evidence>
<proteinExistence type="predicted"/>
<dbReference type="PANTHER" id="PTHR21163:SF0">
    <property type="entry name" value="GH08205P-RELATED"/>
    <property type="match status" value="1"/>
</dbReference>
<sequence length="199" mass="22756">MKLLSLLVILGVGFANATLRSEVDQLLVFYPMEQVREIYNWWITHDAEVGEIFAFMQSNEANSAWNVLYTQPELQGVSDWTAARDVDFGEWLYSIIELFGWFPPMPTNVRSSGARSWASMMEEIRSVTDTDGAVALANIFIATPGSEFAELYRMTQDARPAFTRTIEDPDVMRWSAQMRAFGVDIDGTLERLRGFFQWN</sequence>
<dbReference type="Pfam" id="PF06757">
    <property type="entry name" value="Ins_allergen_rp"/>
    <property type="match status" value="1"/>
</dbReference>